<dbReference type="Pfam" id="PF08711">
    <property type="entry name" value="Med26"/>
    <property type="match status" value="1"/>
</dbReference>
<comment type="subcellular location">
    <subcellularLocation>
        <location evidence="1">Nucleus</location>
    </subcellularLocation>
</comment>
<keyword evidence="1" id="KW-0539">Nucleus</keyword>
<dbReference type="PROSITE" id="PS51319">
    <property type="entry name" value="TFIIS_N"/>
    <property type="match status" value="1"/>
</dbReference>
<protein>
    <recommendedName>
        <fullName evidence="2">TFIIS N-terminal domain-containing protein</fullName>
    </recommendedName>
</protein>
<sequence>MDRFLVKQSATATVVQRTVAVSNEDQRQRTLLGLKKVVRMGKTSVIVFDDADLAQACSVLSDDNSTDDNKLESLRRLSCWHISKADLMHSPQVGRQVRLLKHHQNKEVAALARRLIDKWKKIILAASQHSSSQAGPSQQLLASS</sequence>
<evidence type="ECO:0000313" key="4">
    <source>
        <dbReference type="Proteomes" id="UP001438707"/>
    </source>
</evidence>
<comment type="caution">
    <text evidence="3">The sequence shown here is derived from an EMBL/GenBank/DDBJ whole genome shotgun (WGS) entry which is preliminary data.</text>
</comment>
<feature type="domain" description="TFIIS N-terminal" evidence="2">
    <location>
        <begin position="51"/>
        <end position="126"/>
    </location>
</feature>
<dbReference type="SUPFAM" id="SSF47676">
    <property type="entry name" value="Conserved domain common to transcription factors TFIIS, elongin A, CRSP70"/>
    <property type="match status" value="1"/>
</dbReference>
<dbReference type="EMBL" id="JALJOS010000050">
    <property type="protein sequence ID" value="KAK9819107.1"/>
    <property type="molecule type" value="Genomic_DNA"/>
</dbReference>
<reference evidence="3 4" key="1">
    <citation type="journal article" date="2024" name="Nat. Commun.">
        <title>Phylogenomics reveals the evolutionary origins of lichenization in chlorophyte algae.</title>
        <authorList>
            <person name="Puginier C."/>
            <person name="Libourel C."/>
            <person name="Otte J."/>
            <person name="Skaloud P."/>
            <person name="Haon M."/>
            <person name="Grisel S."/>
            <person name="Petersen M."/>
            <person name="Berrin J.G."/>
            <person name="Delaux P.M."/>
            <person name="Dal Grande F."/>
            <person name="Keller J."/>
        </authorList>
    </citation>
    <scope>NUCLEOTIDE SEQUENCE [LARGE SCALE GENOMIC DNA]</scope>
    <source>
        <strain evidence="3 4">SAG 2145</strain>
    </source>
</reference>
<evidence type="ECO:0000259" key="2">
    <source>
        <dbReference type="PROSITE" id="PS51319"/>
    </source>
</evidence>
<dbReference type="Proteomes" id="UP001438707">
    <property type="component" value="Unassembled WGS sequence"/>
</dbReference>
<evidence type="ECO:0000256" key="1">
    <source>
        <dbReference type="PROSITE-ProRule" id="PRU00649"/>
    </source>
</evidence>
<accession>A0AAW1QBE3</accession>
<name>A0AAW1QBE3_9CHLO</name>
<dbReference type="GO" id="GO:0005634">
    <property type="term" value="C:nucleus"/>
    <property type="evidence" value="ECO:0007669"/>
    <property type="project" value="UniProtKB-SubCell"/>
</dbReference>
<dbReference type="AlphaFoldDB" id="A0AAW1QBE3"/>
<gene>
    <name evidence="3" type="ORF">WJX74_002029</name>
</gene>
<organism evidence="3 4">
    <name type="scientific">Apatococcus lobatus</name>
    <dbReference type="NCBI Taxonomy" id="904363"/>
    <lineage>
        <taxon>Eukaryota</taxon>
        <taxon>Viridiplantae</taxon>
        <taxon>Chlorophyta</taxon>
        <taxon>core chlorophytes</taxon>
        <taxon>Trebouxiophyceae</taxon>
        <taxon>Chlorellales</taxon>
        <taxon>Chlorellaceae</taxon>
        <taxon>Apatococcus</taxon>
    </lineage>
</organism>
<keyword evidence="4" id="KW-1185">Reference proteome</keyword>
<proteinExistence type="predicted"/>
<dbReference type="InterPro" id="IPR035441">
    <property type="entry name" value="TFIIS/LEDGF_dom_sf"/>
</dbReference>
<dbReference type="Gene3D" id="1.20.930.10">
    <property type="entry name" value="Conserved domain common to transcription factors TFIIS, elongin A, CRSP70"/>
    <property type="match status" value="1"/>
</dbReference>
<dbReference type="InterPro" id="IPR017923">
    <property type="entry name" value="TFIIS_N"/>
</dbReference>
<evidence type="ECO:0000313" key="3">
    <source>
        <dbReference type="EMBL" id="KAK9819107.1"/>
    </source>
</evidence>